<protein>
    <recommendedName>
        <fullName evidence="1">DUF58 domain-containing protein</fullName>
    </recommendedName>
</protein>
<dbReference type="Pfam" id="PF01882">
    <property type="entry name" value="DUF58"/>
    <property type="match status" value="1"/>
</dbReference>
<accession>A0AAU7X5R8</accession>
<dbReference type="KEGG" id="mflg:ABS361_14995"/>
<proteinExistence type="predicted"/>
<gene>
    <name evidence="2" type="ORF">ABS361_14995</name>
</gene>
<organism evidence="2">
    <name type="scientific">Methyloraptor flagellatus</name>
    <dbReference type="NCBI Taxonomy" id="3162530"/>
    <lineage>
        <taxon>Bacteria</taxon>
        <taxon>Pseudomonadati</taxon>
        <taxon>Pseudomonadota</taxon>
        <taxon>Alphaproteobacteria</taxon>
        <taxon>Hyphomicrobiales</taxon>
        <taxon>Ancalomicrobiaceae</taxon>
        <taxon>Methyloraptor</taxon>
    </lineage>
</organism>
<sequence>MAAVETWAGRRALVFLVSDFRFPAADLTRLVDVVGRHDVHPVVLDDPAERDWPRFGIGELDDLETGRRRLVLFRPRLVERLRAAEAERRARLDHVFATAGLRPFRIEGPLDLDAFADHLLGG</sequence>
<evidence type="ECO:0000313" key="2">
    <source>
        <dbReference type="EMBL" id="XBY43394.1"/>
    </source>
</evidence>
<dbReference type="EMBL" id="CP158568">
    <property type="protein sequence ID" value="XBY43394.1"/>
    <property type="molecule type" value="Genomic_DNA"/>
</dbReference>
<dbReference type="InterPro" id="IPR002881">
    <property type="entry name" value="DUF58"/>
</dbReference>
<evidence type="ECO:0000259" key="1">
    <source>
        <dbReference type="Pfam" id="PF01882"/>
    </source>
</evidence>
<dbReference type="AlphaFoldDB" id="A0AAU7X5R8"/>
<dbReference type="RefSeq" id="WP_407048493.1">
    <property type="nucleotide sequence ID" value="NZ_CP158568.1"/>
</dbReference>
<feature type="domain" description="DUF58" evidence="1">
    <location>
        <begin position="5"/>
        <end position="89"/>
    </location>
</feature>
<name>A0AAU7X5R8_9HYPH</name>
<reference evidence="2" key="1">
    <citation type="submission" date="2024-06" db="EMBL/GenBank/DDBJ databases">
        <title>Methylostella associata gen. nov., sp. nov., a novel Ancalomicrobiaceae-affiliated facultatively methylotrophic bacteria that feed on methanotrophs of the genus Methylococcus.</title>
        <authorList>
            <person name="Saltykova V."/>
            <person name="Danilova O.V."/>
            <person name="Oshkin I.Y."/>
            <person name="Belova S.E."/>
            <person name="Pimenov N.V."/>
            <person name="Dedysh S.N."/>
        </authorList>
    </citation>
    <scope>NUCLEOTIDE SEQUENCE</scope>
    <source>
        <strain evidence="2">S20</strain>
    </source>
</reference>